<dbReference type="SUPFAM" id="SSF53756">
    <property type="entry name" value="UDP-Glycosyltransferase/glycogen phosphorylase"/>
    <property type="match status" value="1"/>
</dbReference>
<dbReference type="Proteomes" id="UP000178082">
    <property type="component" value="Unassembled WGS sequence"/>
</dbReference>
<sequence length="406" mass="46270">MYWLVKGNYPKTLVSNPVFLVKKIMSNKPHNILYIQGVTRMGGSIESLLGLLKGLDKKIFYPVVVTSKKGRFFEESRSLGVETEVIKMGMWRKGKSLLRIPVSVYSIQSVIKRKNISLVHANTLWDNPYGVIPARLRKVPSICHIRNTFTEDKIKKYYLSKADRIICVSDEIRSGFNGWKLKDEKTATIYNGVDTKRFNDKVKGGIIRRNFNIEDREILIGVVGRVDRTKGQDLLIEAFASLNKRHENLRLMIVGESSLRDRQYFYKLKDFSNSLNLRNKVIFTGYRKDIPEITAAFDIAVFPSLPSSNEGFGRSIIEAMAMKKPVVASATGGIPEVVVDSITGEIVPPNDSEKLADAIEKLVIDEKRRVSMGEKGYERVIEKFTMERNVKEIEKLYLSLLEDKHN</sequence>
<dbReference type="AlphaFoldDB" id="A0A1F7SDG3"/>
<evidence type="ECO:0008006" key="5">
    <source>
        <dbReference type="Google" id="ProtNLM"/>
    </source>
</evidence>
<evidence type="ECO:0000313" key="3">
    <source>
        <dbReference type="EMBL" id="OGL51822.1"/>
    </source>
</evidence>
<evidence type="ECO:0000259" key="2">
    <source>
        <dbReference type="Pfam" id="PF13439"/>
    </source>
</evidence>
<accession>A0A1F7SDG3</accession>
<feature type="domain" description="Glycosyltransferase subfamily 4-like N-terminal" evidence="2">
    <location>
        <begin position="42"/>
        <end position="197"/>
    </location>
</feature>
<dbReference type="STRING" id="1817883.A3G31_12625"/>
<dbReference type="InterPro" id="IPR028098">
    <property type="entry name" value="Glyco_trans_4-like_N"/>
</dbReference>
<dbReference type="EMBL" id="MGDI01000037">
    <property type="protein sequence ID" value="OGL51822.1"/>
    <property type="molecule type" value="Genomic_DNA"/>
</dbReference>
<dbReference type="CDD" id="cd03801">
    <property type="entry name" value="GT4_PimA-like"/>
    <property type="match status" value="1"/>
</dbReference>
<evidence type="ECO:0000259" key="1">
    <source>
        <dbReference type="Pfam" id="PF00534"/>
    </source>
</evidence>
<dbReference type="PANTHER" id="PTHR12526:SF630">
    <property type="entry name" value="GLYCOSYLTRANSFERASE"/>
    <property type="match status" value="1"/>
</dbReference>
<evidence type="ECO:0000313" key="4">
    <source>
        <dbReference type="Proteomes" id="UP000178082"/>
    </source>
</evidence>
<dbReference type="InterPro" id="IPR001296">
    <property type="entry name" value="Glyco_trans_1"/>
</dbReference>
<proteinExistence type="predicted"/>
<dbReference type="GO" id="GO:0016757">
    <property type="term" value="F:glycosyltransferase activity"/>
    <property type="evidence" value="ECO:0007669"/>
    <property type="project" value="InterPro"/>
</dbReference>
<dbReference type="Pfam" id="PF00534">
    <property type="entry name" value="Glycos_transf_1"/>
    <property type="match status" value="1"/>
</dbReference>
<comment type="caution">
    <text evidence="3">The sequence shown here is derived from an EMBL/GenBank/DDBJ whole genome shotgun (WGS) entry which is preliminary data.</text>
</comment>
<name>A0A1F7SDG3_9BACT</name>
<gene>
    <name evidence="3" type="ORF">A3G31_12625</name>
</gene>
<protein>
    <recommendedName>
        <fullName evidence="5">Glycosyl transferase family 1</fullName>
    </recommendedName>
</protein>
<dbReference type="Pfam" id="PF13439">
    <property type="entry name" value="Glyco_transf_4"/>
    <property type="match status" value="1"/>
</dbReference>
<feature type="domain" description="Glycosyl transferase family 1" evidence="1">
    <location>
        <begin position="207"/>
        <end position="379"/>
    </location>
</feature>
<organism evidence="3 4">
    <name type="scientific">Candidatus Schekmanbacteria bacterium RIFCSPLOWO2_12_FULL_38_15</name>
    <dbReference type="NCBI Taxonomy" id="1817883"/>
    <lineage>
        <taxon>Bacteria</taxon>
        <taxon>Candidatus Schekmaniibacteriota</taxon>
    </lineage>
</organism>
<reference evidence="3 4" key="1">
    <citation type="journal article" date="2016" name="Nat. Commun.">
        <title>Thousands of microbial genomes shed light on interconnected biogeochemical processes in an aquifer system.</title>
        <authorList>
            <person name="Anantharaman K."/>
            <person name="Brown C.T."/>
            <person name="Hug L.A."/>
            <person name="Sharon I."/>
            <person name="Castelle C.J."/>
            <person name="Probst A.J."/>
            <person name="Thomas B.C."/>
            <person name="Singh A."/>
            <person name="Wilkins M.J."/>
            <person name="Karaoz U."/>
            <person name="Brodie E.L."/>
            <person name="Williams K.H."/>
            <person name="Hubbard S.S."/>
            <person name="Banfield J.F."/>
        </authorList>
    </citation>
    <scope>NUCLEOTIDE SEQUENCE [LARGE SCALE GENOMIC DNA]</scope>
</reference>
<dbReference type="PANTHER" id="PTHR12526">
    <property type="entry name" value="GLYCOSYLTRANSFERASE"/>
    <property type="match status" value="1"/>
</dbReference>
<dbReference type="Gene3D" id="3.40.50.2000">
    <property type="entry name" value="Glycogen Phosphorylase B"/>
    <property type="match status" value="2"/>
</dbReference>